<evidence type="ECO:0000313" key="2">
    <source>
        <dbReference type="Proteomes" id="UP000005149"/>
    </source>
</evidence>
<reference evidence="1 2" key="1">
    <citation type="submission" date="2012-06" db="EMBL/GenBank/DDBJ databases">
        <title>The Genome Sequence of Aeromonas hydrophila SSU.</title>
        <authorList>
            <consortium name="The Broad Institute Genome Sequencing Platform"/>
            <person name="Earl A."/>
            <person name="Ward D."/>
            <person name="Feldgarden M."/>
            <person name="Gevers D."/>
            <person name="Chopra A."/>
            <person name="Walker B."/>
            <person name="Young S.K."/>
            <person name="Zeng Q."/>
            <person name="Gargeya S."/>
            <person name="Fitzgerald M."/>
            <person name="Haas B."/>
            <person name="Abouelleil A."/>
            <person name="Alvarado L."/>
            <person name="Arachchi H.M."/>
            <person name="Berlin A.M."/>
            <person name="Chapman S.B."/>
            <person name="Goldberg J."/>
            <person name="Griggs A."/>
            <person name="Gujja S."/>
            <person name="Hansen M."/>
            <person name="Howarth C."/>
            <person name="Imamovic A."/>
            <person name="Larimer J."/>
            <person name="McCowan C."/>
            <person name="Montmayeur A."/>
            <person name="Murphy C."/>
            <person name="Neiman D."/>
            <person name="Pearson M."/>
            <person name="Priest M."/>
            <person name="Roberts A."/>
            <person name="Saif S."/>
            <person name="Shea T."/>
            <person name="Sisk P."/>
            <person name="Sykes S."/>
            <person name="Wortman J."/>
            <person name="Nusbaum C."/>
            <person name="Birren B."/>
        </authorList>
    </citation>
    <scope>NUCLEOTIDE SEQUENCE [LARGE SCALE GENOMIC DNA]</scope>
    <source>
        <strain evidence="1 2">SSU</strain>
    </source>
</reference>
<dbReference type="HOGENOM" id="CLU_2535115_0_0_6"/>
<proteinExistence type="predicted"/>
<name>K1JDL4_9GAMM</name>
<sequence>MGQMKANDDKSPVSMPQMAASFTLPVCSKEYFAENTGFSERYVQLLISEGYLPILPKKGRSSKVLINLEALRMQCQSVALVSR</sequence>
<keyword evidence="2" id="KW-1185">Reference proteome</keyword>
<evidence type="ECO:0000313" key="1">
    <source>
        <dbReference type="EMBL" id="EKB25937.1"/>
    </source>
</evidence>
<dbReference type="RefSeq" id="WP_005308794.1">
    <property type="nucleotide sequence ID" value="NZ_JAAKJC010000005.1"/>
</dbReference>
<organism evidence="1 2">
    <name type="scientific">Aeromonas dhakensis</name>
    <dbReference type="NCBI Taxonomy" id="196024"/>
    <lineage>
        <taxon>Bacteria</taxon>
        <taxon>Pseudomonadati</taxon>
        <taxon>Pseudomonadota</taxon>
        <taxon>Gammaproteobacteria</taxon>
        <taxon>Aeromonadales</taxon>
        <taxon>Aeromonadaceae</taxon>
        <taxon>Aeromonas</taxon>
    </lineage>
</organism>
<protein>
    <submittedName>
        <fullName evidence="1">Uncharacterized protein</fullName>
    </submittedName>
</protein>
<accession>K1JDL4</accession>
<gene>
    <name evidence="1" type="ORF">HMPREF1171_04227</name>
</gene>
<dbReference type="AlphaFoldDB" id="K1JDL4"/>
<comment type="caution">
    <text evidence="1">The sequence shown here is derived from an EMBL/GenBank/DDBJ whole genome shotgun (WGS) entry which is preliminary data.</text>
</comment>
<dbReference type="Proteomes" id="UP000005149">
    <property type="component" value="Unassembled WGS sequence"/>
</dbReference>
<dbReference type="EMBL" id="AGWR01000040">
    <property type="protein sequence ID" value="EKB25937.1"/>
    <property type="molecule type" value="Genomic_DNA"/>
</dbReference>